<dbReference type="PROSITE" id="PS00786">
    <property type="entry name" value="5_NUCLEOTIDASE_2"/>
    <property type="match status" value="1"/>
</dbReference>
<feature type="domain" description="5'-Nucleotidase C-terminal" evidence="13">
    <location>
        <begin position="377"/>
        <end position="560"/>
    </location>
</feature>
<dbReference type="EMBL" id="JAMFLX010000022">
    <property type="protein sequence ID" value="MCL6271232.1"/>
    <property type="molecule type" value="Genomic_DNA"/>
</dbReference>
<dbReference type="Proteomes" id="UP001203338">
    <property type="component" value="Unassembled WGS sequence"/>
</dbReference>
<keyword evidence="15" id="KW-1185">Reference proteome</keyword>
<dbReference type="InterPro" id="IPR036907">
    <property type="entry name" value="5'-Nucleotdase_C_sf"/>
</dbReference>
<dbReference type="CDD" id="cd07410">
    <property type="entry name" value="MPP_CpdB_N"/>
    <property type="match status" value="1"/>
</dbReference>
<evidence type="ECO:0000256" key="9">
    <source>
        <dbReference type="ARBA" id="ARBA00022801"/>
    </source>
</evidence>
<keyword evidence="9 11" id="KW-0378">Hydrolase</keyword>
<proteinExistence type="inferred from homology"/>
<evidence type="ECO:0000256" key="1">
    <source>
        <dbReference type="ARBA" id="ARBA00000527"/>
    </source>
</evidence>
<reference evidence="14 15" key="1">
    <citation type="submission" date="2022-05" db="EMBL/GenBank/DDBJ databases">
        <authorList>
            <person name="Park J.-S."/>
        </authorList>
    </citation>
    <scope>NUCLEOTIDE SEQUENCE [LARGE SCALE GENOMIC DNA]</scope>
    <source>
        <strain evidence="14 15">2012CJ34-2</strain>
    </source>
</reference>
<dbReference type="Pfam" id="PF00149">
    <property type="entry name" value="Metallophos"/>
    <property type="match status" value="1"/>
</dbReference>
<organism evidence="14 15">
    <name type="scientific">Parendozoicomonas callyspongiae</name>
    <dbReference type="NCBI Taxonomy" id="2942213"/>
    <lineage>
        <taxon>Bacteria</taxon>
        <taxon>Pseudomonadati</taxon>
        <taxon>Pseudomonadota</taxon>
        <taxon>Gammaproteobacteria</taxon>
        <taxon>Oceanospirillales</taxon>
        <taxon>Endozoicomonadaceae</taxon>
        <taxon>Parendozoicomonas</taxon>
    </lineage>
</organism>
<dbReference type="InterPro" id="IPR006179">
    <property type="entry name" value="5_nucleotidase/apyrase"/>
</dbReference>
<feature type="signal peptide" evidence="11">
    <location>
        <begin position="1"/>
        <end position="27"/>
    </location>
</feature>
<comment type="similarity">
    <text evidence="5 11">Belongs to the 5'-nucleotidase family.</text>
</comment>
<evidence type="ECO:0000259" key="12">
    <source>
        <dbReference type="Pfam" id="PF00149"/>
    </source>
</evidence>
<dbReference type="InterPro" id="IPR041827">
    <property type="entry name" value="CpdB_N"/>
</dbReference>
<keyword evidence="7 11" id="KW-0732">Signal</keyword>
<keyword evidence="10" id="KW-0511">Multifunctional enzyme</keyword>
<dbReference type="InterPro" id="IPR006294">
    <property type="entry name" value="Cyc_nuc_PDE_nucleotidase"/>
</dbReference>
<comment type="catalytic activity">
    <reaction evidence="2">
        <text>a nucleoside 2',3'-cyclic phosphate + H2O = a nucleoside 3'-phosphate + H(+)</text>
        <dbReference type="Rhea" id="RHEA:19621"/>
        <dbReference type="ChEBI" id="CHEBI:15377"/>
        <dbReference type="ChEBI" id="CHEBI:15378"/>
        <dbReference type="ChEBI" id="CHEBI:66949"/>
        <dbReference type="ChEBI" id="CHEBI:66954"/>
        <dbReference type="EC" id="3.1.4.16"/>
    </reaction>
</comment>
<dbReference type="PANTHER" id="PTHR11575:SF6">
    <property type="entry name" value="2',3'-CYCLIC-NUCLEOTIDE 2'-PHOSPHODIESTERASE_3'-NUCLEOTIDASE"/>
    <property type="match status" value="1"/>
</dbReference>
<comment type="catalytic activity">
    <reaction evidence="1">
        <text>a ribonucleoside 3'-phosphate + H2O = a ribonucleoside + phosphate</text>
        <dbReference type="Rhea" id="RHEA:10144"/>
        <dbReference type="ChEBI" id="CHEBI:13197"/>
        <dbReference type="ChEBI" id="CHEBI:15377"/>
        <dbReference type="ChEBI" id="CHEBI:18254"/>
        <dbReference type="ChEBI" id="CHEBI:43474"/>
        <dbReference type="EC" id="3.1.3.6"/>
    </reaction>
</comment>
<comment type="subcellular location">
    <subcellularLocation>
        <location evidence="4">Cell envelope</location>
    </subcellularLocation>
</comment>
<dbReference type="Gene3D" id="3.90.780.10">
    <property type="entry name" value="5'-Nucleotidase, C-terminal domain"/>
    <property type="match status" value="1"/>
</dbReference>
<evidence type="ECO:0000256" key="2">
    <source>
        <dbReference type="ARBA" id="ARBA00001730"/>
    </source>
</evidence>
<comment type="cofactor">
    <cofactor evidence="3">
        <name>a divalent metal cation</name>
        <dbReference type="ChEBI" id="CHEBI:60240"/>
    </cofactor>
</comment>
<dbReference type="InterPro" id="IPR006146">
    <property type="entry name" value="5'-Nucleotdase_CS"/>
</dbReference>
<evidence type="ECO:0000256" key="8">
    <source>
        <dbReference type="ARBA" id="ARBA00022741"/>
    </source>
</evidence>
<evidence type="ECO:0000256" key="4">
    <source>
        <dbReference type="ARBA" id="ARBA00004196"/>
    </source>
</evidence>
<dbReference type="Pfam" id="PF02872">
    <property type="entry name" value="5_nucleotid_C"/>
    <property type="match status" value="1"/>
</dbReference>
<dbReference type="NCBIfam" id="TIGR01390">
    <property type="entry name" value="CycNucDiestase"/>
    <property type="match status" value="1"/>
</dbReference>
<evidence type="ECO:0000256" key="7">
    <source>
        <dbReference type="ARBA" id="ARBA00022729"/>
    </source>
</evidence>
<dbReference type="SUPFAM" id="SSF56300">
    <property type="entry name" value="Metallo-dependent phosphatases"/>
    <property type="match status" value="1"/>
</dbReference>
<evidence type="ECO:0000256" key="11">
    <source>
        <dbReference type="RuleBase" id="RU362119"/>
    </source>
</evidence>
<dbReference type="Gene3D" id="3.60.21.10">
    <property type="match status" value="1"/>
</dbReference>
<evidence type="ECO:0000256" key="5">
    <source>
        <dbReference type="ARBA" id="ARBA00006654"/>
    </source>
</evidence>
<evidence type="ECO:0000256" key="10">
    <source>
        <dbReference type="ARBA" id="ARBA00023268"/>
    </source>
</evidence>
<gene>
    <name evidence="14" type="ORF">M3P05_15000</name>
</gene>
<dbReference type="InterPro" id="IPR029052">
    <property type="entry name" value="Metallo-depent_PP-like"/>
</dbReference>
<evidence type="ECO:0000259" key="13">
    <source>
        <dbReference type="Pfam" id="PF02872"/>
    </source>
</evidence>
<evidence type="ECO:0000256" key="3">
    <source>
        <dbReference type="ARBA" id="ARBA00001968"/>
    </source>
</evidence>
<evidence type="ECO:0000313" key="14">
    <source>
        <dbReference type="EMBL" id="MCL6271232.1"/>
    </source>
</evidence>
<evidence type="ECO:0000313" key="15">
    <source>
        <dbReference type="Proteomes" id="UP001203338"/>
    </source>
</evidence>
<evidence type="ECO:0000256" key="6">
    <source>
        <dbReference type="ARBA" id="ARBA00022723"/>
    </source>
</evidence>
<dbReference type="NCBIfam" id="NF006938">
    <property type="entry name" value="PRK09420.1"/>
    <property type="match status" value="1"/>
</dbReference>
<dbReference type="InterPro" id="IPR008334">
    <property type="entry name" value="5'-Nucleotdase_C"/>
</dbReference>
<accession>A0ABT0PIL3</accession>
<feature type="chain" id="PRO_5044950396" evidence="11">
    <location>
        <begin position="28"/>
        <end position="655"/>
    </location>
</feature>
<dbReference type="PROSITE" id="PS00785">
    <property type="entry name" value="5_NUCLEOTIDASE_1"/>
    <property type="match status" value="1"/>
</dbReference>
<dbReference type="PRINTS" id="PR01607">
    <property type="entry name" value="APYRASEFAMLY"/>
</dbReference>
<feature type="domain" description="Calcineurin-like phosphoesterase" evidence="12">
    <location>
        <begin position="32"/>
        <end position="268"/>
    </location>
</feature>
<protein>
    <submittedName>
        <fullName evidence="14">Bifunctional 2',3'-cyclic-nucleotide 2'-phosphodiesterase/3'-nucleotidase</fullName>
    </submittedName>
</protein>
<dbReference type="InterPro" id="IPR004843">
    <property type="entry name" value="Calcineurin-like_PHP"/>
</dbReference>
<comment type="caution">
    <text evidence="14">The sequence shown here is derived from an EMBL/GenBank/DDBJ whole genome shotgun (WGS) entry which is preliminary data.</text>
</comment>
<keyword evidence="8 11" id="KW-0547">Nucleotide-binding</keyword>
<name>A0ABT0PIL3_9GAMM</name>
<sequence length="655" mass="71593">MNKSYSFAYKLAGCTLSGLLISTATMAASVDLRVVETTDIHSNVLDYDFYKGKPTTRFGLVRAASLVKQARAEVTNSVLVDNGDLIQGSPMGDWRAAEGLKKGEVHPTHKVMNSMNYDVGNIGNHEFNYGLEYLQNAIAGADFPYINANVHMAGTGKPLVQPYIIKDVSVKDKDGKMQTIQVGFIGFVPPQIMQWDRKNLDGKVTVTDITATARQLVPEMRAKGADVVIAIPHSGLSSEPYKAMAENSTYYLSQVSGIDAIMFGHSHSVFPGKEFADIPGVDLEKGTINGVASVMPGRWGSHVGVVDLTLEGSGNDWKVVNGVSEARAIAKKDGTALVEADAGLAKLVEEDRVATSDFVNRPIGKSSDVMYSFLALVQDDPTVQIVNMAQKAYVEKFIQGDPDLADLPVLAAAAPFKAGGRKNDPTNFTEVESGTLTFKNAADLYLYPNTLVALKVTGVDVREWLERSAGQFKQIKLNTTEKQDLLDWDNFRTYNFDVIEGVSYEIDITQPARYDRKGNLVNADSHRIKNLTYKGQPIADDKQFLLATNNYRAFGGGHFPGAGQENIAFAAPDETRSILANYISETSKVNGEVKPTADNNWRFTPLDTDTQLNIVFETASSEKAAKFIEQRSQYPVKKVGTDVNGFALYQITLTK</sequence>
<dbReference type="SUPFAM" id="SSF55816">
    <property type="entry name" value="5'-nucleotidase (syn. UDP-sugar hydrolase), C-terminal domain"/>
    <property type="match status" value="1"/>
</dbReference>
<keyword evidence="6" id="KW-0479">Metal-binding</keyword>
<dbReference type="RefSeq" id="WP_249700691.1">
    <property type="nucleotide sequence ID" value="NZ_JAMFLX010000022.1"/>
</dbReference>
<dbReference type="PANTHER" id="PTHR11575">
    <property type="entry name" value="5'-NUCLEOTIDASE-RELATED"/>
    <property type="match status" value="1"/>
</dbReference>